<sequence length="113" mass="12716">MGEAKTDKRNSSWPLQEMNTTHSCCSYTFGMAKEEAEMGGEVGQSYGSVYHPPIHLGLRERASQASRSRGLGVAPIYHMSFRAGVQLTEYLHHYIYKRESSSKNNLSCAIHLY</sequence>
<dbReference type="Proteomes" id="UP001378592">
    <property type="component" value="Unassembled WGS sequence"/>
</dbReference>
<keyword evidence="2" id="KW-1185">Reference proteome</keyword>
<comment type="caution">
    <text evidence="1">The sequence shown here is derived from an EMBL/GenBank/DDBJ whole genome shotgun (WGS) entry which is preliminary data.</text>
</comment>
<gene>
    <name evidence="1" type="ORF">R5R35_005819</name>
</gene>
<dbReference type="EMBL" id="JAZDUA010000354">
    <property type="protein sequence ID" value="KAK7793955.1"/>
    <property type="molecule type" value="Genomic_DNA"/>
</dbReference>
<evidence type="ECO:0000313" key="2">
    <source>
        <dbReference type="Proteomes" id="UP001378592"/>
    </source>
</evidence>
<name>A0AAN9VCY2_9ORTH</name>
<organism evidence="1 2">
    <name type="scientific">Gryllus longicercus</name>
    <dbReference type="NCBI Taxonomy" id="2509291"/>
    <lineage>
        <taxon>Eukaryota</taxon>
        <taxon>Metazoa</taxon>
        <taxon>Ecdysozoa</taxon>
        <taxon>Arthropoda</taxon>
        <taxon>Hexapoda</taxon>
        <taxon>Insecta</taxon>
        <taxon>Pterygota</taxon>
        <taxon>Neoptera</taxon>
        <taxon>Polyneoptera</taxon>
        <taxon>Orthoptera</taxon>
        <taxon>Ensifera</taxon>
        <taxon>Gryllidea</taxon>
        <taxon>Grylloidea</taxon>
        <taxon>Gryllidae</taxon>
        <taxon>Gryllinae</taxon>
        <taxon>Gryllus</taxon>
    </lineage>
</organism>
<evidence type="ECO:0000313" key="1">
    <source>
        <dbReference type="EMBL" id="KAK7793955.1"/>
    </source>
</evidence>
<dbReference type="AlphaFoldDB" id="A0AAN9VCY2"/>
<proteinExistence type="predicted"/>
<accession>A0AAN9VCY2</accession>
<reference evidence="1 2" key="1">
    <citation type="submission" date="2024-03" db="EMBL/GenBank/DDBJ databases">
        <title>The genome assembly and annotation of the cricket Gryllus longicercus Weissman &amp; Gray.</title>
        <authorList>
            <person name="Szrajer S."/>
            <person name="Gray D."/>
            <person name="Ylla G."/>
        </authorList>
    </citation>
    <scope>NUCLEOTIDE SEQUENCE [LARGE SCALE GENOMIC DNA]</scope>
    <source>
        <strain evidence="1">DAG 2021-001</strain>
        <tissue evidence="1">Whole body minus gut</tissue>
    </source>
</reference>
<protein>
    <submittedName>
        <fullName evidence="1">Uncharacterized protein</fullName>
    </submittedName>
</protein>